<organism evidence="1 2">
    <name type="scientific">Aquincola tertiaricarbonis</name>
    <dbReference type="NCBI Taxonomy" id="391953"/>
    <lineage>
        <taxon>Bacteria</taxon>
        <taxon>Pseudomonadati</taxon>
        <taxon>Pseudomonadota</taxon>
        <taxon>Betaproteobacteria</taxon>
        <taxon>Burkholderiales</taxon>
        <taxon>Sphaerotilaceae</taxon>
        <taxon>Aquincola</taxon>
    </lineage>
</organism>
<keyword evidence="2" id="KW-1185">Reference proteome</keyword>
<name>A0ABY4S659_AQUTE</name>
<dbReference type="InterPro" id="IPR038225">
    <property type="entry name" value="TagF_sf"/>
</dbReference>
<dbReference type="Proteomes" id="UP001056201">
    <property type="component" value="Chromosome 2"/>
</dbReference>
<dbReference type="RefSeq" id="WP_250197129.1">
    <property type="nucleotide sequence ID" value="NZ_CP097636.1"/>
</dbReference>
<proteinExistence type="predicted"/>
<gene>
    <name evidence="1" type="primary">tagF</name>
    <name evidence="1" type="ORF">MW290_25415</name>
</gene>
<dbReference type="PIRSF" id="PIRSF029287">
    <property type="entry name" value="UCP029287"/>
    <property type="match status" value="1"/>
</dbReference>
<dbReference type="Gene3D" id="3.40.1730.10">
    <property type="entry name" value="pa0076 domain"/>
    <property type="match status" value="1"/>
</dbReference>
<dbReference type="InterPro" id="IPR017748">
    <property type="entry name" value="TagF"/>
</dbReference>
<protein>
    <submittedName>
        <fullName evidence="1">Type VI secretion system-associated protein TagF</fullName>
    </submittedName>
</protein>
<evidence type="ECO:0000313" key="1">
    <source>
        <dbReference type="EMBL" id="URI08911.1"/>
    </source>
</evidence>
<reference evidence="1" key="1">
    <citation type="submission" date="2022-05" db="EMBL/GenBank/DDBJ databases">
        <title>An RpoN-dependent PEP-CTERM gene is involved in floc formation of an Aquincola tertiaricarbonis strain.</title>
        <authorList>
            <person name="Qiu D."/>
            <person name="Xia M."/>
        </authorList>
    </citation>
    <scope>NUCLEOTIDE SEQUENCE</scope>
    <source>
        <strain evidence="1">RN12</strain>
    </source>
</reference>
<sequence length="252" mass="26102">MSATPPLTDHAAAAGWHGKLPTLGDFATRRLPPAFVQRWDGWLSAGLAGLQQQPGWLEGYLASPSWRFLLMPGVMDGQPWAGVLMPSVDRVGRYYPLTIAHPLPALPADAAGLDALWSWLLRIDEAAADALHEDWTLDVLEAELQRIGVPALAPAAPVVADALAPGVQRLSLACHLHGGACVAAHVLAAGLQQAQGSALWFAQADLATPQLLRSDGLAPTGLPGCLFGGPAAVPGAAHGVTDNAAANADASR</sequence>
<dbReference type="Pfam" id="PF09867">
    <property type="entry name" value="TagF_N"/>
    <property type="match status" value="1"/>
</dbReference>
<dbReference type="EMBL" id="CP097636">
    <property type="protein sequence ID" value="URI08911.1"/>
    <property type="molecule type" value="Genomic_DNA"/>
</dbReference>
<dbReference type="NCBIfam" id="TIGR03373">
    <property type="entry name" value="VI_minor_4"/>
    <property type="match status" value="1"/>
</dbReference>
<evidence type="ECO:0000313" key="2">
    <source>
        <dbReference type="Proteomes" id="UP001056201"/>
    </source>
</evidence>
<accession>A0ABY4S659</accession>